<evidence type="ECO:0000256" key="2">
    <source>
        <dbReference type="SAM" id="Phobius"/>
    </source>
</evidence>
<feature type="region of interest" description="Disordered" evidence="1">
    <location>
        <begin position="113"/>
        <end position="139"/>
    </location>
</feature>
<dbReference type="AlphaFoldDB" id="A0ABC8U492"/>
<feature type="transmembrane region" description="Helical" evidence="2">
    <location>
        <begin position="47"/>
        <end position="69"/>
    </location>
</feature>
<dbReference type="PANTHER" id="PTHR46158">
    <property type="entry name" value="OS02G0165000 PROTEIN"/>
    <property type="match status" value="1"/>
</dbReference>
<evidence type="ECO:0000313" key="4">
    <source>
        <dbReference type="Proteomes" id="UP001642360"/>
    </source>
</evidence>
<accession>A0ABC8U492</accession>
<feature type="transmembrane region" description="Helical" evidence="2">
    <location>
        <begin position="20"/>
        <end position="40"/>
    </location>
</feature>
<evidence type="ECO:0000256" key="1">
    <source>
        <dbReference type="SAM" id="MobiDB-lite"/>
    </source>
</evidence>
<reference evidence="3 4" key="1">
    <citation type="submission" date="2024-02" db="EMBL/GenBank/DDBJ databases">
        <authorList>
            <person name="Vignale AGUSTIN F."/>
            <person name="Sosa J E."/>
            <person name="Modenutti C."/>
        </authorList>
    </citation>
    <scope>NUCLEOTIDE SEQUENCE [LARGE SCALE GENOMIC DNA]</scope>
</reference>
<proteinExistence type="predicted"/>
<name>A0ABC8U492_9AQUA</name>
<dbReference type="Proteomes" id="UP001642360">
    <property type="component" value="Unassembled WGS sequence"/>
</dbReference>
<gene>
    <name evidence="3" type="ORF">ILEXP_LOCUS46322</name>
</gene>
<keyword evidence="2" id="KW-0812">Transmembrane</keyword>
<dbReference type="EMBL" id="CAUOFW020006835">
    <property type="protein sequence ID" value="CAK9176467.1"/>
    <property type="molecule type" value="Genomic_DNA"/>
</dbReference>
<feature type="transmembrane region" description="Helical" evidence="2">
    <location>
        <begin position="75"/>
        <end position="96"/>
    </location>
</feature>
<protein>
    <submittedName>
        <fullName evidence="3">Uncharacterized protein</fullName>
    </submittedName>
</protein>
<evidence type="ECO:0000313" key="3">
    <source>
        <dbReference type="EMBL" id="CAK9176467.1"/>
    </source>
</evidence>
<keyword evidence="4" id="KW-1185">Reference proteome</keyword>
<dbReference type="PANTHER" id="PTHR46158:SF2">
    <property type="entry name" value="OS02G0165000 PROTEIN"/>
    <property type="match status" value="1"/>
</dbReference>
<keyword evidence="2" id="KW-1133">Transmembrane helix</keyword>
<sequence>MLAYFCFLEQLLVSNLGPRALAISLPFSCVLGLLSSMIASTMVSKSYLWAYASFQFAIVILFAHIFYSILNVNEILSVLLSSFTGFGIAISINSLLAEYLRWRATRHLGSSREHINGSVQQQQQQHEHQQHHRHHPDQYQPHHIYHHQLQQQSMENLAMGSTDDTRHQETRMQIT</sequence>
<comment type="caution">
    <text evidence="3">The sequence shown here is derived from an EMBL/GenBank/DDBJ whole genome shotgun (WGS) entry which is preliminary data.</text>
</comment>
<keyword evidence="2" id="KW-0472">Membrane</keyword>
<organism evidence="3 4">
    <name type="scientific">Ilex paraguariensis</name>
    <name type="common">yerba mate</name>
    <dbReference type="NCBI Taxonomy" id="185542"/>
    <lineage>
        <taxon>Eukaryota</taxon>
        <taxon>Viridiplantae</taxon>
        <taxon>Streptophyta</taxon>
        <taxon>Embryophyta</taxon>
        <taxon>Tracheophyta</taxon>
        <taxon>Spermatophyta</taxon>
        <taxon>Magnoliopsida</taxon>
        <taxon>eudicotyledons</taxon>
        <taxon>Gunneridae</taxon>
        <taxon>Pentapetalae</taxon>
        <taxon>asterids</taxon>
        <taxon>campanulids</taxon>
        <taxon>Aquifoliales</taxon>
        <taxon>Aquifoliaceae</taxon>
        <taxon>Ilex</taxon>
    </lineage>
</organism>